<evidence type="ECO:0000256" key="1">
    <source>
        <dbReference type="SAM" id="Phobius"/>
    </source>
</evidence>
<dbReference type="SUPFAM" id="SSF49879">
    <property type="entry name" value="SMAD/FHA domain"/>
    <property type="match status" value="1"/>
</dbReference>
<feature type="transmembrane region" description="Helical" evidence="1">
    <location>
        <begin position="17"/>
        <end position="38"/>
    </location>
</feature>
<accession>A0A6G4A782</accession>
<dbReference type="InterPro" id="IPR008984">
    <property type="entry name" value="SMAD_FHA_dom_sf"/>
</dbReference>
<sequence>MQDAAESLRVKDKKNTWVSVIDFLIVIVTISALMYTYIWNSIVILKWIVGVVAVVGALRFLMKKNKTSPAPPTRLLKVKEKVEGITKLAMLSEDGEKIKEWYIHGETSLLIGKSAVDNEVEVDLADAEYASLISKQHAVLNFASNNWYLEDLDSRNGVGIKRKGAGTKQVLENETPHRIEAGDMIYIANTRLLVQ</sequence>
<dbReference type="Pfam" id="PF00498">
    <property type="entry name" value="FHA"/>
    <property type="match status" value="1"/>
</dbReference>
<protein>
    <submittedName>
        <fullName evidence="3">FHA domain-containing protein</fullName>
    </submittedName>
</protein>
<name>A0A6G4A782_9BACL</name>
<dbReference type="InterPro" id="IPR000253">
    <property type="entry name" value="FHA_dom"/>
</dbReference>
<feature type="transmembrane region" description="Helical" evidence="1">
    <location>
        <begin position="44"/>
        <end position="62"/>
    </location>
</feature>
<comment type="caution">
    <text evidence="3">The sequence shown here is derived from an EMBL/GenBank/DDBJ whole genome shotgun (WGS) entry which is preliminary data.</text>
</comment>
<reference evidence="3" key="1">
    <citation type="submission" date="2020-02" db="EMBL/GenBank/DDBJ databases">
        <authorList>
            <person name="Shen X.-R."/>
            <person name="Zhang Y.-X."/>
        </authorList>
    </citation>
    <scope>NUCLEOTIDE SEQUENCE</scope>
    <source>
        <strain evidence="3">SYP-B3998</strain>
    </source>
</reference>
<keyword evidence="1" id="KW-0472">Membrane</keyword>
<feature type="domain" description="FHA" evidence="2">
    <location>
        <begin position="109"/>
        <end position="165"/>
    </location>
</feature>
<evidence type="ECO:0000259" key="2">
    <source>
        <dbReference type="PROSITE" id="PS50006"/>
    </source>
</evidence>
<keyword evidence="1" id="KW-1133">Transmembrane helix</keyword>
<keyword evidence="1" id="KW-0812">Transmembrane</keyword>
<gene>
    <name evidence="3" type="ORF">GK047_28190</name>
</gene>
<dbReference type="PROSITE" id="PS50006">
    <property type="entry name" value="FHA_DOMAIN"/>
    <property type="match status" value="1"/>
</dbReference>
<dbReference type="CDD" id="cd00060">
    <property type="entry name" value="FHA"/>
    <property type="match status" value="1"/>
</dbReference>
<dbReference type="AlphaFoldDB" id="A0A6G4A782"/>
<dbReference type="Gene3D" id="2.60.200.20">
    <property type="match status" value="1"/>
</dbReference>
<organism evidence="3">
    <name type="scientific">Paenibacillus sp. SYP-B3998</name>
    <dbReference type="NCBI Taxonomy" id="2678564"/>
    <lineage>
        <taxon>Bacteria</taxon>
        <taxon>Bacillati</taxon>
        <taxon>Bacillota</taxon>
        <taxon>Bacilli</taxon>
        <taxon>Bacillales</taxon>
        <taxon>Paenibacillaceae</taxon>
        <taxon>Paenibacillus</taxon>
    </lineage>
</organism>
<proteinExistence type="predicted"/>
<dbReference type="EMBL" id="JAAIKC010000024">
    <property type="protein sequence ID" value="NEW09804.1"/>
    <property type="molecule type" value="Genomic_DNA"/>
</dbReference>
<evidence type="ECO:0000313" key="3">
    <source>
        <dbReference type="EMBL" id="NEW09804.1"/>
    </source>
</evidence>